<evidence type="ECO:0000313" key="10">
    <source>
        <dbReference type="Proteomes" id="UP001172911"/>
    </source>
</evidence>
<evidence type="ECO:0000259" key="8">
    <source>
        <dbReference type="SMART" id="SM00382"/>
    </source>
</evidence>
<dbReference type="Pfam" id="PF09115">
    <property type="entry name" value="DNApol3-delta_C"/>
    <property type="match status" value="1"/>
</dbReference>
<proteinExistence type="predicted"/>
<dbReference type="InterPro" id="IPR015199">
    <property type="entry name" value="DNA_pol_III_delta_C"/>
</dbReference>
<evidence type="ECO:0000256" key="6">
    <source>
        <dbReference type="ARBA" id="ARBA00022932"/>
    </source>
</evidence>
<comment type="catalytic activity">
    <reaction evidence="7">
        <text>DNA(n) + a 2'-deoxyribonucleoside 5'-triphosphate = DNA(n+1) + diphosphate</text>
        <dbReference type="Rhea" id="RHEA:22508"/>
        <dbReference type="Rhea" id="RHEA-COMP:17339"/>
        <dbReference type="Rhea" id="RHEA-COMP:17340"/>
        <dbReference type="ChEBI" id="CHEBI:33019"/>
        <dbReference type="ChEBI" id="CHEBI:61560"/>
        <dbReference type="ChEBI" id="CHEBI:173112"/>
        <dbReference type="EC" id="2.7.7.7"/>
    </reaction>
</comment>
<evidence type="ECO:0000256" key="4">
    <source>
        <dbReference type="ARBA" id="ARBA00022695"/>
    </source>
</evidence>
<reference evidence="9" key="2">
    <citation type="submission" date="2023-03" db="EMBL/GenBank/DDBJ databases">
        <authorList>
            <person name="Zhang Z."/>
        </authorList>
    </citation>
    <scope>NUCLEOTIDE SEQUENCE</scope>
    <source>
        <strain evidence="9">DSA</strain>
    </source>
</reference>
<dbReference type="AlphaFoldDB" id="A0AAW7ZFT0"/>
<dbReference type="NCBIfam" id="TIGR00678">
    <property type="entry name" value="holB"/>
    <property type="match status" value="1"/>
</dbReference>
<dbReference type="Gene3D" id="1.20.272.10">
    <property type="match status" value="1"/>
</dbReference>
<dbReference type="PANTHER" id="PTHR11669">
    <property type="entry name" value="REPLICATION FACTOR C / DNA POLYMERASE III GAMMA-TAU SUBUNIT"/>
    <property type="match status" value="1"/>
</dbReference>
<dbReference type="RefSeq" id="WP_304543743.1">
    <property type="nucleotide sequence ID" value="NZ_JARPTC010000019.1"/>
</dbReference>
<evidence type="ECO:0000256" key="5">
    <source>
        <dbReference type="ARBA" id="ARBA00022705"/>
    </source>
</evidence>
<dbReference type="EC" id="2.7.7.7" evidence="1"/>
<dbReference type="GO" id="GO:0008408">
    <property type="term" value="F:3'-5' exonuclease activity"/>
    <property type="evidence" value="ECO:0007669"/>
    <property type="project" value="InterPro"/>
</dbReference>
<evidence type="ECO:0000256" key="2">
    <source>
        <dbReference type="ARBA" id="ARBA00014363"/>
    </source>
</evidence>
<dbReference type="EMBL" id="JARPTC010000019">
    <property type="protein sequence ID" value="MDO7788113.1"/>
    <property type="molecule type" value="Genomic_DNA"/>
</dbReference>
<organism evidence="9 10">
    <name type="scientific">Desulforamulus aquiferis</name>
    <dbReference type="NCBI Taxonomy" id="1397668"/>
    <lineage>
        <taxon>Bacteria</taxon>
        <taxon>Bacillati</taxon>
        <taxon>Bacillota</taxon>
        <taxon>Clostridia</taxon>
        <taxon>Eubacteriales</taxon>
        <taxon>Peptococcaceae</taxon>
        <taxon>Desulforamulus</taxon>
    </lineage>
</organism>
<evidence type="ECO:0000256" key="3">
    <source>
        <dbReference type="ARBA" id="ARBA00022679"/>
    </source>
</evidence>
<keyword evidence="6" id="KW-0239">DNA-directed DNA polymerase</keyword>
<dbReference type="Pfam" id="PF13177">
    <property type="entry name" value="DNA_pol3_delta2"/>
    <property type="match status" value="1"/>
</dbReference>
<dbReference type="InterPro" id="IPR004622">
    <property type="entry name" value="DNA_pol_HolB"/>
</dbReference>
<keyword evidence="3 9" id="KW-0808">Transferase</keyword>
<dbReference type="InterPro" id="IPR050238">
    <property type="entry name" value="DNA_Rep/Repair_Clamp_Loader"/>
</dbReference>
<name>A0AAW7ZFT0_9FIRM</name>
<dbReference type="InterPro" id="IPR027417">
    <property type="entry name" value="P-loop_NTPase"/>
</dbReference>
<evidence type="ECO:0000313" key="9">
    <source>
        <dbReference type="EMBL" id="MDO7788113.1"/>
    </source>
</evidence>
<dbReference type="GO" id="GO:0003887">
    <property type="term" value="F:DNA-directed DNA polymerase activity"/>
    <property type="evidence" value="ECO:0007669"/>
    <property type="project" value="UniProtKB-KW"/>
</dbReference>
<dbReference type="SUPFAM" id="SSF52540">
    <property type="entry name" value="P-loop containing nucleoside triphosphate hydrolases"/>
    <property type="match status" value="1"/>
</dbReference>
<gene>
    <name evidence="9" type="primary">holB</name>
    <name evidence="9" type="ORF">P6N53_12845</name>
</gene>
<accession>A0AAW7ZFT0</accession>
<dbReference type="FunFam" id="3.40.50.300:FF:001255">
    <property type="entry name" value="DNA polymerase III subunit delta"/>
    <property type="match status" value="1"/>
</dbReference>
<dbReference type="InterPro" id="IPR003593">
    <property type="entry name" value="AAA+_ATPase"/>
</dbReference>
<feature type="domain" description="AAA+ ATPase" evidence="8">
    <location>
        <begin position="26"/>
        <end position="171"/>
    </location>
</feature>
<dbReference type="Gene3D" id="3.40.50.300">
    <property type="entry name" value="P-loop containing nucleotide triphosphate hydrolases"/>
    <property type="match status" value="1"/>
</dbReference>
<evidence type="ECO:0000256" key="7">
    <source>
        <dbReference type="ARBA" id="ARBA00049244"/>
    </source>
</evidence>
<dbReference type="Proteomes" id="UP001172911">
    <property type="component" value="Unassembled WGS sequence"/>
</dbReference>
<keyword evidence="10" id="KW-1185">Reference proteome</keyword>
<dbReference type="SUPFAM" id="SSF48019">
    <property type="entry name" value="post-AAA+ oligomerization domain-like"/>
    <property type="match status" value="1"/>
</dbReference>
<dbReference type="GO" id="GO:0009360">
    <property type="term" value="C:DNA polymerase III complex"/>
    <property type="evidence" value="ECO:0007669"/>
    <property type="project" value="InterPro"/>
</dbReference>
<dbReference type="GO" id="GO:0003677">
    <property type="term" value="F:DNA binding"/>
    <property type="evidence" value="ECO:0007669"/>
    <property type="project" value="InterPro"/>
</dbReference>
<keyword evidence="5" id="KW-0235">DNA replication</keyword>
<sequence length="335" mass="37188">MSKLMDIIGHKEILQTLRNSIKRDKLAHAYLFAGPPGVGKKTVAGAFARVLLCEDPRDGDLCGECRSCRQTEAGNHPDLHLIQPTGVTLKIEQIRELLKQVQYRPYQAPRQVFIIEKADAMTQEAANCFLKTLEEPVGQTLFILLSNHPNLLLTTVLSRCLTFQFHALSSGEVAHILANSFAIEPDKAAEFAPMAGGSVERALKLASNEEGNQIRLKIWQIVGELPSMGNSRALVLAEELATDGNNAGDSLEIMMLLFRDMLVYNYTSDKKMLINQDMVEELAEHSLRYGPAKLMSIVEEIKEAREKILANANPRLTLEVLMLKIQSYGGLFNAS</sequence>
<keyword evidence="4 9" id="KW-0548">Nucleotidyltransferase</keyword>
<dbReference type="GO" id="GO:0006261">
    <property type="term" value="P:DNA-templated DNA replication"/>
    <property type="evidence" value="ECO:0007669"/>
    <property type="project" value="TreeGrafter"/>
</dbReference>
<comment type="caution">
    <text evidence="9">The sequence shown here is derived from an EMBL/GenBank/DDBJ whole genome shotgun (WGS) entry which is preliminary data.</text>
</comment>
<dbReference type="SMART" id="SM00382">
    <property type="entry name" value="AAA"/>
    <property type="match status" value="1"/>
</dbReference>
<dbReference type="PANTHER" id="PTHR11669:SF8">
    <property type="entry name" value="DNA POLYMERASE III SUBUNIT DELTA"/>
    <property type="match status" value="1"/>
</dbReference>
<protein>
    <recommendedName>
        <fullName evidence="2">DNA polymerase III subunit delta'</fullName>
        <ecNumber evidence="1">2.7.7.7</ecNumber>
    </recommendedName>
</protein>
<reference evidence="9" key="1">
    <citation type="journal article" date="2023" name="J. Hazard. Mater.">
        <title>Anaerobic biodegradation of pyrene and benzo[a]pyrene by a new sulfate-reducing Desulforamulus aquiferis strain DSA.</title>
        <authorList>
            <person name="Zhang Z."/>
            <person name="Sun J."/>
            <person name="Gong X."/>
            <person name="Wang C."/>
            <person name="Wang H."/>
        </authorList>
    </citation>
    <scope>NUCLEOTIDE SEQUENCE</scope>
    <source>
        <strain evidence="9">DSA</strain>
    </source>
</reference>
<evidence type="ECO:0000256" key="1">
    <source>
        <dbReference type="ARBA" id="ARBA00012417"/>
    </source>
</evidence>
<dbReference type="InterPro" id="IPR008921">
    <property type="entry name" value="DNA_pol3_clamp-load_cplx_C"/>
</dbReference>